<keyword evidence="1" id="KW-1133">Transmembrane helix</keyword>
<dbReference type="AlphaFoldDB" id="X1TRZ5"/>
<evidence type="ECO:0000313" key="2">
    <source>
        <dbReference type="EMBL" id="GAI94151.1"/>
    </source>
</evidence>
<dbReference type="EMBL" id="BARW01015386">
    <property type="protein sequence ID" value="GAI94151.1"/>
    <property type="molecule type" value="Genomic_DNA"/>
</dbReference>
<reference evidence="2" key="1">
    <citation type="journal article" date="2014" name="Front. Microbiol.">
        <title>High frequency of phylogenetically diverse reductive dehalogenase-homologous genes in deep subseafloor sedimentary metagenomes.</title>
        <authorList>
            <person name="Kawai M."/>
            <person name="Futagami T."/>
            <person name="Toyoda A."/>
            <person name="Takaki Y."/>
            <person name="Nishi S."/>
            <person name="Hori S."/>
            <person name="Arai W."/>
            <person name="Tsubouchi T."/>
            <person name="Morono Y."/>
            <person name="Uchiyama I."/>
            <person name="Ito T."/>
            <person name="Fujiyama A."/>
            <person name="Inagaki F."/>
            <person name="Takami H."/>
        </authorList>
    </citation>
    <scope>NUCLEOTIDE SEQUENCE</scope>
    <source>
        <strain evidence="2">Expedition CK06-06</strain>
    </source>
</reference>
<accession>X1TRZ5</accession>
<proteinExistence type="predicted"/>
<name>X1TRZ5_9ZZZZ</name>
<gene>
    <name evidence="2" type="ORF">S12H4_27019</name>
</gene>
<evidence type="ECO:0000256" key="1">
    <source>
        <dbReference type="SAM" id="Phobius"/>
    </source>
</evidence>
<protein>
    <submittedName>
        <fullName evidence="2">Uncharacterized protein</fullName>
    </submittedName>
</protein>
<sequence>MKWTPDLIIALVLIVGCFVLLGLGIDSEVKSILTVAAGWCFGSQYQVRRQKVLSPGTKE</sequence>
<organism evidence="2">
    <name type="scientific">marine sediment metagenome</name>
    <dbReference type="NCBI Taxonomy" id="412755"/>
    <lineage>
        <taxon>unclassified sequences</taxon>
        <taxon>metagenomes</taxon>
        <taxon>ecological metagenomes</taxon>
    </lineage>
</organism>
<keyword evidence="1" id="KW-0812">Transmembrane</keyword>
<keyword evidence="1" id="KW-0472">Membrane</keyword>
<dbReference type="PROSITE" id="PS51257">
    <property type="entry name" value="PROKAR_LIPOPROTEIN"/>
    <property type="match status" value="1"/>
</dbReference>
<feature type="transmembrane region" description="Helical" evidence="1">
    <location>
        <begin position="7"/>
        <end position="25"/>
    </location>
</feature>
<comment type="caution">
    <text evidence="2">The sequence shown here is derived from an EMBL/GenBank/DDBJ whole genome shotgun (WGS) entry which is preliminary data.</text>
</comment>